<dbReference type="Proteomes" id="UP000054324">
    <property type="component" value="Unassembled WGS sequence"/>
</dbReference>
<sequence>MSDTRVPIQPLRREAHVLSTHLECVRQSNQLHGTHLLLQTFLHRRQHVLSVCNDDRHNGDTVL</sequence>
<keyword evidence="2" id="KW-1185">Reference proteome</keyword>
<name>A0A074ZBJ2_OPIVI</name>
<dbReference type="RefSeq" id="XP_009171722.1">
    <property type="nucleotide sequence ID" value="XM_009173458.1"/>
</dbReference>
<protein>
    <submittedName>
        <fullName evidence="1">Uncharacterized protein</fullName>
    </submittedName>
</protein>
<gene>
    <name evidence="1" type="ORF">T265_07825</name>
</gene>
<dbReference type="AlphaFoldDB" id="A0A074ZBJ2"/>
<reference evidence="1 2" key="1">
    <citation type="submission" date="2013-11" db="EMBL/GenBank/DDBJ databases">
        <title>Opisthorchis viverrini - life in the bile duct.</title>
        <authorList>
            <person name="Young N.D."/>
            <person name="Nagarajan N."/>
            <person name="Lin S.J."/>
            <person name="Korhonen P.K."/>
            <person name="Jex A.R."/>
            <person name="Hall R.S."/>
            <person name="Safavi-Hemami H."/>
            <person name="Kaewkong W."/>
            <person name="Bertrand D."/>
            <person name="Gao S."/>
            <person name="Seet Q."/>
            <person name="Wongkham S."/>
            <person name="Teh B.T."/>
            <person name="Wongkham C."/>
            <person name="Intapan P.M."/>
            <person name="Maleewong W."/>
            <person name="Yang X."/>
            <person name="Hu M."/>
            <person name="Wang Z."/>
            <person name="Hofmann A."/>
            <person name="Sternberg P.W."/>
            <person name="Tan P."/>
            <person name="Wang J."/>
            <person name="Gasser R.B."/>
        </authorList>
    </citation>
    <scope>NUCLEOTIDE SEQUENCE [LARGE SCALE GENOMIC DNA]</scope>
</reference>
<dbReference type="KEGG" id="ovi:T265_07825"/>
<proteinExistence type="predicted"/>
<organism evidence="1 2">
    <name type="scientific">Opisthorchis viverrini</name>
    <name type="common">Southeast Asian liver fluke</name>
    <dbReference type="NCBI Taxonomy" id="6198"/>
    <lineage>
        <taxon>Eukaryota</taxon>
        <taxon>Metazoa</taxon>
        <taxon>Spiralia</taxon>
        <taxon>Lophotrochozoa</taxon>
        <taxon>Platyhelminthes</taxon>
        <taxon>Trematoda</taxon>
        <taxon>Digenea</taxon>
        <taxon>Opisthorchiida</taxon>
        <taxon>Opisthorchiata</taxon>
        <taxon>Opisthorchiidae</taxon>
        <taxon>Opisthorchis</taxon>
    </lineage>
</organism>
<dbReference type="CTD" id="20322004"/>
<evidence type="ECO:0000313" key="2">
    <source>
        <dbReference type="Proteomes" id="UP000054324"/>
    </source>
</evidence>
<dbReference type="GeneID" id="20322004"/>
<accession>A0A074ZBJ2</accession>
<dbReference type="EMBL" id="KL596807">
    <property type="protein sequence ID" value="KER24508.1"/>
    <property type="molecule type" value="Genomic_DNA"/>
</dbReference>
<evidence type="ECO:0000313" key="1">
    <source>
        <dbReference type="EMBL" id="KER24508.1"/>
    </source>
</evidence>